<organism evidence="1 2">
    <name type="scientific">Cyanophage S-RIM50</name>
    <dbReference type="NCBI Taxonomy" id="687803"/>
    <lineage>
        <taxon>Viruses</taxon>
        <taxon>Duplodnaviria</taxon>
        <taxon>Heunggongvirae</taxon>
        <taxon>Uroviricota</taxon>
        <taxon>Caudoviricetes</taxon>
        <taxon>Pantevenvirales</taxon>
        <taxon>Kyanoviridae</taxon>
        <taxon>Neptunevirus</taxon>
        <taxon>Neptunevirus srim50</taxon>
    </lineage>
</organism>
<protein>
    <submittedName>
        <fullName evidence="1">Uncharacterized protein</fullName>
    </submittedName>
</protein>
<evidence type="ECO:0000313" key="1">
    <source>
        <dbReference type="EMBL" id="AMO43001.1"/>
    </source>
</evidence>
<dbReference type="Proteomes" id="UP000201797">
    <property type="component" value="Segment"/>
</dbReference>
<reference evidence="1 2" key="1">
    <citation type="submission" date="2016-01" db="EMBL/GenBank/DDBJ databases">
        <title>The genomic content and context of auxiliary metabolic genes in marine cyanophages.</title>
        <authorList>
            <person name="Marston M.F."/>
            <person name="Martiny J.B.H."/>
            <person name="Crummett L.T."/>
        </authorList>
    </citation>
    <scope>NUCLEOTIDE SEQUENCE [LARGE SCALE GENOMIC DNA]</scope>
    <source>
        <strain evidence="1">RW_29_0704</strain>
    </source>
</reference>
<sequence>MKLPKIKKEDLPEELQSIIEGDEVEFEPIVSADDIFDLPFDSEEYERGRIEVAQKLIESRKKLEDARVQQRKLEKTEHPE</sequence>
<keyword evidence="2" id="KW-1185">Reference proteome</keyword>
<dbReference type="EMBL" id="KU594605">
    <property type="protein sequence ID" value="AMO43001.1"/>
    <property type="molecule type" value="Genomic_DNA"/>
</dbReference>
<name>A0A127KM10_9CAUD</name>
<dbReference type="GeneID" id="29124225"/>
<dbReference type="OrthoDB" id="25891at10239"/>
<dbReference type="KEGG" id="vg:29124225"/>
<dbReference type="RefSeq" id="YP_009302300.1">
    <property type="nucleotide sequence ID" value="NC_031242.1"/>
</dbReference>
<evidence type="ECO:0000313" key="2">
    <source>
        <dbReference type="Proteomes" id="UP000201797"/>
    </source>
</evidence>
<accession>A0A127KM10</accession>
<gene>
    <name evidence="1" type="ORF">R290704_221</name>
</gene>
<proteinExistence type="predicted"/>